<dbReference type="GO" id="GO:0004386">
    <property type="term" value="F:helicase activity"/>
    <property type="evidence" value="ECO:0007669"/>
    <property type="project" value="UniProtKB-KW"/>
</dbReference>
<dbReference type="SUPFAM" id="SSF52540">
    <property type="entry name" value="P-loop containing nucleoside triphosphate hydrolases"/>
    <property type="match status" value="1"/>
</dbReference>
<reference evidence="1 2" key="1">
    <citation type="submission" date="2020-05" db="EMBL/GenBank/DDBJ databases">
        <authorList>
            <person name="Petersen J."/>
            <person name="Sayavedra L."/>
        </authorList>
    </citation>
    <scope>NUCLEOTIDE SEQUENCE [LARGE SCALE GENOMIC DNA]</scope>
    <source>
        <strain evidence="1">B azoricus SOX ET2 1586I</strain>
    </source>
</reference>
<gene>
    <name evidence="1" type="ORF">AZO1586I_2590</name>
</gene>
<keyword evidence="2" id="KW-1185">Reference proteome</keyword>
<evidence type="ECO:0000313" key="1">
    <source>
        <dbReference type="EMBL" id="CAB5508315.1"/>
    </source>
</evidence>
<accession>A0ABM8MC16</accession>
<name>A0ABM8MC16_9GAMM</name>
<comment type="caution">
    <text evidence="1">The sequence shown here is derived from an EMBL/GenBank/DDBJ whole genome shotgun (WGS) entry which is preliminary data.</text>
</comment>
<proteinExistence type="predicted"/>
<keyword evidence="1" id="KW-0547">Nucleotide-binding</keyword>
<dbReference type="EMBL" id="CAHJWF010000595">
    <property type="protein sequence ID" value="CAB5508315.1"/>
    <property type="molecule type" value="Genomic_DNA"/>
</dbReference>
<sequence length="107" mass="12038">MVCNPELVKTGLDLLDFPTIIFMQTAYNVYTVQQASRRSWRIGQTLDVKVVFLGYEDTAQTTCMRLMGKKIAVSQSTSGDIPDNGLDSLNTEEQSIEMELARALMKR</sequence>
<dbReference type="Proteomes" id="UP000626656">
    <property type="component" value="Unassembled WGS sequence"/>
</dbReference>
<keyword evidence="1" id="KW-0378">Hydrolase</keyword>
<protein>
    <submittedName>
        <fullName evidence="1">Superfamily II DNA/RNA helicases, SNF2 family</fullName>
    </submittedName>
</protein>
<keyword evidence="1" id="KW-0347">Helicase</keyword>
<keyword evidence="1" id="KW-0067">ATP-binding</keyword>
<evidence type="ECO:0000313" key="2">
    <source>
        <dbReference type="Proteomes" id="UP000626656"/>
    </source>
</evidence>
<dbReference type="Gene3D" id="3.40.50.300">
    <property type="entry name" value="P-loop containing nucleotide triphosphate hydrolases"/>
    <property type="match status" value="1"/>
</dbReference>
<dbReference type="InterPro" id="IPR027417">
    <property type="entry name" value="P-loop_NTPase"/>
</dbReference>
<organism evidence="1 2">
    <name type="scientific">Bathymodiolus thermophilus thioautotrophic gill symbiont</name>
    <dbReference type="NCBI Taxonomy" id="2360"/>
    <lineage>
        <taxon>Bacteria</taxon>
        <taxon>Pseudomonadati</taxon>
        <taxon>Pseudomonadota</taxon>
        <taxon>Gammaproteobacteria</taxon>
        <taxon>sulfur-oxidizing symbionts</taxon>
    </lineage>
</organism>